<keyword evidence="1" id="KW-0805">Transcription regulation</keyword>
<reference evidence="5 6" key="1">
    <citation type="submission" date="2018-12" db="EMBL/GenBank/DDBJ databases">
        <authorList>
            <consortium name="Pathogen Informatics"/>
        </authorList>
    </citation>
    <scope>NUCLEOTIDE SEQUENCE [LARGE SCALE GENOMIC DNA]</scope>
    <source>
        <strain evidence="5 6">NCTC13635</strain>
    </source>
</reference>
<dbReference type="EMBL" id="LR134162">
    <property type="protein sequence ID" value="VEB06912.1"/>
    <property type="molecule type" value="Genomic_DNA"/>
</dbReference>
<dbReference type="PROSITE" id="PS51000">
    <property type="entry name" value="HTH_DEOR_2"/>
    <property type="match status" value="1"/>
</dbReference>
<dbReference type="InterPro" id="IPR014036">
    <property type="entry name" value="DeoR-like_C"/>
</dbReference>
<dbReference type="PANTHER" id="PTHR30363">
    <property type="entry name" value="HTH-TYPE TRANSCRIPTIONAL REGULATOR SRLR-RELATED"/>
    <property type="match status" value="1"/>
</dbReference>
<keyword evidence="2" id="KW-0238">DNA-binding</keyword>
<sequence>MTNPQATGKIPLTPCPPQGDFSAEGIWKTRRDERISQLIQALKRSDKLHLKEAASLLGVSEMTIRRDLNGHSGPVVLLGGYIVLEPRSATHYLLSDQKTRLVEEKRRAARHAAALLEAHQMAFFDCGTTTPWIIDAIDDALPFTGVCYSLNTFLAPAGKTPVPRGPVRWGVSCQQRDFYAAEP</sequence>
<organism evidence="5 6">
    <name type="scientific">Klebsiella pneumoniae</name>
    <dbReference type="NCBI Taxonomy" id="573"/>
    <lineage>
        <taxon>Bacteria</taxon>
        <taxon>Pseudomonadati</taxon>
        <taxon>Pseudomonadota</taxon>
        <taxon>Gammaproteobacteria</taxon>
        <taxon>Enterobacterales</taxon>
        <taxon>Enterobacteriaceae</taxon>
        <taxon>Klebsiella/Raoultella group</taxon>
        <taxon>Klebsiella</taxon>
        <taxon>Klebsiella pneumoniae complex</taxon>
    </lineage>
</organism>
<dbReference type="Proteomes" id="UP000282433">
    <property type="component" value="Chromosome"/>
</dbReference>
<proteinExistence type="predicted"/>
<dbReference type="InterPro" id="IPR018356">
    <property type="entry name" value="Tscrpt_reg_HTH_DeoR_CS"/>
</dbReference>
<accession>A0A447S4D1</accession>
<dbReference type="GO" id="GO:0003677">
    <property type="term" value="F:DNA binding"/>
    <property type="evidence" value="ECO:0007669"/>
    <property type="project" value="UniProtKB-KW"/>
</dbReference>
<dbReference type="PANTHER" id="PTHR30363:SF8">
    <property type="entry name" value="DEOXYRIBOSE OPERON REPRESSOR"/>
    <property type="match status" value="1"/>
</dbReference>
<dbReference type="GO" id="GO:0003700">
    <property type="term" value="F:DNA-binding transcription factor activity"/>
    <property type="evidence" value="ECO:0007669"/>
    <property type="project" value="InterPro"/>
</dbReference>
<dbReference type="AlphaFoldDB" id="A0A447S4D1"/>
<protein>
    <submittedName>
        <fullName evidence="5">Deoxyribose operon repressor</fullName>
    </submittedName>
</protein>
<evidence type="ECO:0000256" key="2">
    <source>
        <dbReference type="ARBA" id="ARBA00023125"/>
    </source>
</evidence>
<dbReference type="Pfam" id="PF08220">
    <property type="entry name" value="HTH_DeoR"/>
    <property type="match status" value="1"/>
</dbReference>
<dbReference type="NCBIfam" id="NF007961">
    <property type="entry name" value="PRK10681.1"/>
    <property type="match status" value="1"/>
</dbReference>
<evidence type="ECO:0000313" key="6">
    <source>
        <dbReference type="Proteomes" id="UP000282433"/>
    </source>
</evidence>
<feature type="domain" description="HTH deoR-type" evidence="4">
    <location>
        <begin position="31"/>
        <end position="83"/>
    </location>
</feature>
<dbReference type="InterPro" id="IPR037171">
    <property type="entry name" value="NagB/RpiA_transferase-like"/>
</dbReference>
<name>A0A447S4D1_KLEPN</name>
<gene>
    <name evidence="5" type="primary">deoR_3</name>
    <name evidence="5" type="ORF">NCTC13635_06377</name>
</gene>
<evidence type="ECO:0000259" key="4">
    <source>
        <dbReference type="PROSITE" id="PS51000"/>
    </source>
</evidence>
<dbReference type="PROSITE" id="PS00894">
    <property type="entry name" value="HTH_DEOR_1"/>
    <property type="match status" value="1"/>
</dbReference>
<dbReference type="InterPro" id="IPR050313">
    <property type="entry name" value="Carb_Metab_HTH_regulators"/>
</dbReference>
<evidence type="ECO:0000256" key="3">
    <source>
        <dbReference type="ARBA" id="ARBA00023163"/>
    </source>
</evidence>
<dbReference type="InterPro" id="IPR001034">
    <property type="entry name" value="DeoR_HTH"/>
</dbReference>
<dbReference type="SUPFAM" id="SSF100950">
    <property type="entry name" value="NagB/RpiA/CoA transferase-like"/>
    <property type="match status" value="1"/>
</dbReference>
<dbReference type="SMART" id="SM00420">
    <property type="entry name" value="HTH_DEOR"/>
    <property type="match status" value="1"/>
</dbReference>
<keyword evidence="3" id="KW-0804">Transcription</keyword>
<dbReference type="Pfam" id="PF00455">
    <property type="entry name" value="DeoRC"/>
    <property type="match status" value="1"/>
</dbReference>
<evidence type="ECO:0000256" key="1">
    <source>
        <dbReference type="ARBA" id="ARBA00023015"/>
    </source>
</evidence>
<evidence type="ECO:0000313" key="5">
    <source>
        <dbReference type="EMBL" id="VEB06912.1"/>
    </source>
</evidence>